<keyword evidence="1" id="KW-1133">Transmembrane helix</keyword>
<organism evidence="2 3">
    <name type="scientific">Ziziphus jujuba</name>
    <name type="common">Chinese jujube</name>
    <name type="synonym">Ziziphus sativa</name>
    <dbReference type="NCBI Taxonomy" id="326968"/>
    <lineage>
        <taxon>Eukaryota</taxon>
        <taxon>Viridiplantae</taxon>
        <taxon>Streptophyta</taxon>
        <taxon>Embryophyta</taxon>
        <taxon>Tracheophyta</taxon>
        <taxon>Spermatophyta</taxon>
        <taxon>Magnoliopsida</taxon>
        <taxon>eudicotyledons</taxon>
        <taxon>Gunneridae</taxon>
        <taxon>Pentapetalae</taxon>
        <taxon>rosids</taxon>
        <taxon>fabids</taxon>
        <taxon>Rosales</taxon>
        <taxon>Rhamnaceae</taxon>
        <taxon>Paliureae</taxon>
        <taxon>Ziziphus</taxon>
    </lineage>
</organism>
<name>A0ABM3IP31_ZIZJJ</name>
<dbReference type="RefSeq" id="XP_048332470.2">
    <property type="nucleotide sequence ID" value="XM_048476513.2"/>
</dbReference>
<reference evidence="3" key="1">
    <citation type="submission" date="2025-08" db="UniProtKB">
        <authorList>
            <consortium name="RefSeq"/>
        </authorList>
    </citation>
    <scope>IDENTIFICATION</scope>
    <source>
        <tissue evidence="3">Seedling</tissue>
    </source>
</reference>
<keyword evidence="1" id="KW-0812">Transmembrane</keyword>
<keyword evidence="2" id="KW-1185">Reference proteome</keyword>
<evidence type="ECO:0000313" key="3">
    <source>
        <dbReference type="RefSeq" id="XP_048332470.2"/>
    </source>
</evidence>
<accession>A0ABM3IP31</accession>
<evidence type="ECO:0000313" key="2">
    <source>
        <dbReference type="Proteomes" id="UP001652623"/>
    </source>
</evidence>
<proteinExistence type="predicted"/>
<sequence>MLYQALSMMLRISWIEFTKDADSGSKAQSSSSSEKRCSFSSAHSISFSRNMFSSLSSYQIDNLEKEIYLITSKCTRNCVCVFSFMQRCLVSTGFTELIVYSFLDSILLSFSGQSQFVDWLCILKEYFWESFFLRKRDVVQGDLRWFMGLIKSVKTRERVVLYELSCIVQAARTYWMEFTKDVYSFLESNLIKIFCVNCFFPFFFLFFFFWGE</sequence>
<dbReference type="Proteomes" id="UP001652623">
    <property type="component" value="Chromosome 5"/>
</dbReference>
<keyword evidence="1" id="KW-0472">Membrane</keyword>
<evidence type="ECO:0000256" key="1">
    <source>
        <dbReference type="SAM" id="Phobius"/>
    </source>
</evidence>
<feature type="transmembrane region" description="Helical" evidence="1">
    <location>
        <begin position="190"/>
        <end position="210"/>
    </location>
</feature>
<gene>
    <name evidence="3" type="primary">LOC107403768</name>
</gene>
<dbReference type="GeneID" id="107403768"/>
<protein>
    <submittedName>
        <fullName evidence="3">Uncharacterized protein LOC107403768</fullName>
    </submittedName>
</protein>